<accession>A0A7C4HEF1</accession>
<reference evidence="1" key="1">
    <citation type="journal article" date="2020" name="mSystems">
        <title>Genome- and Community-Level Interaction Insights into Carbon Utilization and Element Cycling Functions of Hydrothermarchaeota in Hydrothermal Sediment.</title>
        <authorList>
            <person name="Zhou Z."/>
            <person name="Liu Y."/>
            <person name="Xu W."/>
            <person name="Pan J."/>
            <person name="Luo Z.H."/>
            <person name="Li M."/>
        </authorList>
    </citation>
    <scope>NUCLEOTIDE SEQUENCE [LARGE SCALE GENOMIC DNA]</scope>
    <source>
        <strain evidence="1">SpSt-642</strain>
    </source>
</reference>
<protein>
    <submittedName>
        <fullName evidence="1">Uncharacterized protein</fullName>
    </submittedName>
</protein>
<dbReference type="AlphaFoldDB" id="A0A7C4HEF1"/>
<evidence type="ECO:0000313" key="1">
    <source>
        <dbReference type="EMBL" id="HGM59144.1"/>
    </source>
</evidence>
<organism evidence="1">
    <name type="scientific">Staphylothermus marinus</name>
    <dbReference type="NCBI Taxonomy" id="2280"/>
    <lineage>
        <taxon>Archaea</taxon>
        <taxon>Thermoproteota</taxon>
        <taxon>Thermoprotei</taxon>
        <taxon>Desulfurococcales</taxon>
        <taxon>Desulfurococcaceae</taxon>
        <taxon>Staphylothermus</taxon>
    </lineage>
</organism>
<comment type="caution">
    <text evidence="1">The sequence shown here is derived from an EMBL/GenBank/DDBJ whole genome shotgun (WGS) entry which is preliminary data.</text>
</comment>
<sequence length="144" mass="16996">MSYIVGEYVLENSRSRTGRHRRVSLVMIYSKDKGIVDQRNLKKYIIEENIAKPVYCKGSARRIKLRVDKGDYIVYSYFTRNFLNIVKGYIEVYNYKGELLYRAKYVNGFLRKSIGNPVNAWLVRLFTDYFKIPVKETKLGDEAK</sequence>
<gene>
    <name evidence="1" type="ORF">ENU14_06155</name>
</gene>
<dbReference type="EMBL" id="DTBJ01000052">
    <property type="protein sequence ID" value="HGM59144.1"/>
    <property type="molecule type" value="Genomic_DNA"/>
</dbReference>
<name>A0A7C4HEF1_STAMA</name>
<proteinExistence type="predicted"/>